<feature type="chain" id="PRO_5019536306" description="Solute-binding protein family 3/N-terminal domain-containing protein" evidence="1">
    <location>
        <begin position="25"/>
        <end position="293"/>
    </location>
</feature>
<comment type="caution">
    <text evidence="2">The sequence shown here is derived from an EMBL/GenBank/DDBJ whole genome shotgun (WGS) entry which is preliminary data.</text>
</comment>
<dbReference type="SUPFAM" id="SSF53850">
    <property type="entry name" value="Periplasmic binding protein-like II"/>
    <property type="match status" value="1"/>
</dbReference>
<evidence type="ECO:0000313" key="2">
    <source>
        <dbReference type="EMBL" id="RKF18694.1"/>
    </source>
</evidence>
<sequence>MMAVCSYCKVALIGLLFFSQPVFATTTVVYRSPESEGDVRYQYDLELLELALQTTKLTDGDYKLIPSANMNFSRAKAILNKDEIENFIVKLSFEPAYNTHFAYAPFPVDLGIVGYRVCFTSHKLLEDLKKVRTKTDLLKYSQGVGHGWSDGKILQDNGFEIVSISRYENLFRMVAANRFDLFCRGINEVLEEFNSHLDLDGFDLEQSFAIYYPLPRFYYGHKNSAPLLERIERGLKIAYQNGTLQELWKKHYQESIEFVKLDQRYLFKLENKFAQDLDPSYKQYIYHAQLKQQ</sequence>
<dbReference type="Gene3D" id="3.40.190.10">
    <property type="entry name" value="Periplasmic binding protein-like II"/>
    <property type="match status" value="1"/>
</dbReference>
<keyword evidence="3" id="KW-1185">Reference proteome</keyword>
<keyword evidence="1" id="KW-0732">Signal</keyword>
<gene>
    <name evidence="2" type="ORF">DBZ36_09850</name>
</gene>
<protein>
    <recommendedName>
        <fullName evidence="4">Solute-binding protein family 3/N-terminal domain-containing protein</fullName>
    </recommendedName>
</protein>
<reference evidence="2 3" key="1">
    <citation type="submission" date="2018-09" db="EMBL/GenBank/DDBJ databases">
        <authorList>
            <person name="Wang Z."/>
        </authorList>
    </citation>
    <scope>NUCLEOTIDE SEQUENCE [LARGE SCALE GENOMIC DNA]</scope>
    <source>
        <strain evidence="2 3">ALS 81</strain>
    </source>
</reference>
<name>A0A420EDG7_9ALTE</name>
<dbReference type="RefSeq" id="WP_120354773.1">
    <property type="nucleotide sequence ID" value="NZ_RAQO01000005.1"/>
</dbReference>
<dbReference type="AlphaFoldDB" id="A0A420EDG7"/>
<dbReference type="Proteomes" id="UP000286482">
    <property type="component" value="Unassembled WGS sequence"/>
</dbReference>
<evidence type="ECO:0000256" key="1">
    <source>
        <dbReference type="SAM" id="SignalP"/>
    </source>
</evidence>
<dbReference type="EMBL" id="RAQO01000005">
    <property type="protein sequence ID" value="RKF18694.1"/>
    <property type="molecule type" value="Genomic_DNA"/>
</dbReference>
<proteinExistence type="predicted"/>
<evidence type="ECO:0000313" key="3">
    <source>
        <dbReference type="Proteomes" id="UP000286482"/>
    </source>
</evidence>
<accession>A0A420EDG7</accession>
<feature type="signal peptide" evidence="1">
    <location>
        <begin position="1"/>
        <end position="24"/>
    </location>
</feature>
<organism evidence="2 3">
    <name type="scientific">Alginatibacterium sediminis</name>
    <dbReference type="NCBI Taxonomy" id="2164068"/>
    <lineage>
        <taxon>Bacteria</taxon>
        <taxon>Pseudomonadati</taxon>
        <taxon>Pseudomonadota</taxon>
        <taxon>Gammaproteobacteria</taxon>
        <taxon>Alteromonadales</taxon>
        <taxon>Alteromonadaceae</taxon>
        <taxon>Alginatibacterium</taxon>
    </lineage>
</organism>
<evidence type="ECO:0008006" key="4">
    <source>
        <dbReference type="Google" id="ProtNLM"/>
    </source>
</evidence>
<dbReference type="OrthoDB" id="547680at2"/>